<protein>
    <recommendedName>
        <fullName evidence="4">Lipoprotein</fullName>
    </recommendedName>
</protein>
<evidence type="ECO:0000313" key="2">
    <source>
        <dbReference type="EMBL" id="WCT09934.1"/>
    </source>
</evidence>
<gene>
    <name evidence="2" type="ORF">PQO05_14475</name>
</gene>
<keyword evidence="1" id="KW-0732">Signal</keyword>
<name>A0ABY7T139_9SPHI</name>
<dbReference type="Proteomes" id="UP001216139">
    <property type="component" value="Chromosome"/>
</dbReference>
<feature type="chain" id="PRO_5046841089" description="Lipoprotein" evidence="1">
    <location>
        <begin position="19"/>
        <end position="147"/>
    </location>
</feature>
<dbReference type="PROSITE" id="PS51257">
    <property type="entry name" value="PROKAR_LIPOPROTEIN"/>
    <property type="match status" value="1"/>
</dbReference>
<evidence type="ECO:0008006" key="4">
    <source>
        <dbReference type="Google" id="ProtNLM"/>
    </source>
</evidence>
<reference evidence="2 3" key="1">
    <citation type="submission" date="2023-02" db="EMBL/GenBank/DDBJ databases">
        <title>Genome sequence of Mucilaginibacter jinjuensis strain KACC 16571.</title>
        <authorList>
            <person name="Kim S."/>
            <person name="Heo J."/>
            <person name="Kwon S.-W."/>
        </authorList>
    </citation>
    <scope>NUCLEOTIDE SEQUENCE [LARGE SCALE GENOMIC DNA]</scope>
    <source>
        <strain evidence="2 3">KACC 16571</strain>
    </source>
</reference>
<sequence length="147" mass="16751">MKKLLLLGFCLLILSACNKGTDSHLLNYVKENLKDNKGSLKLSAYKDVNWNTMYVLGPYTSTKQLDGVLKPYQKEILATGVDTDDQICLVMLFNDKTLVSQCLFDRKTIDFERITRFVANAKIKPISKDSANFNYKIPKPYAPYVLE</sequence>
<evidence type="ECO:0000313" key="3">
    <source>
        <dbReference type="Proteomes" id="UP001216139"/>
    </source>
</evidence>
<organism evidence="2 3">
    <name type="scientific">Mucilaginibacter jinjuensis</name>
    <dbReference type="NCBI Taxonomy" id="1176721"/>
    <lineage>
        <taxon>Bacteria</taxon>
        <taxon>Pseudomonadati</taxon>
        <taxon>Bacteroidota</taxon>
        <taxon>Sphingobacteriia</taxon>
        <taxon>Sphingobacteriales</taxon>
        <taxon>Sphingobacteriaceae</taxon>
        <taxon>Mucilaginibacter</taxon>
    </lineage>
</organism>
<proteinExistence type="predicted"/>
<dbReference type="RefSeq" id="WP_273628028.1">
    <property type="nucleotide sequence ID" value="NZ_CP117167.1"/>
</dbReference>
<keyword evidence="3" id="KW-1185">Reference proteome</keyword>
<evidence type="ECO:0000256" key="1">
    <source>
        <dbReference type="SAM" id="SignalP"/>
    </source>
</evidence>
<feature type="signal peptide" evidence="1">
    <location>
        <begin position="1"/>
        <end position="18"/>
    </location>
</feature>
<dbReference type="EMBL" id="CP117167">
    <property type="protein sequence ID" value="WCT09934.1"/>
    <property type="molecule type" value="Genomic_DNA"/>
</dbReference>
<accession>A0ABY7T139</accession>